<dbReference type="InterPro" id="IPR001138">
    <property type="entry name" value="Zn2Cys6_DnaBD"/>
</dbReference>
<evidence type="ECO:0000313" key="8">
    <source>
        <dbReference type="Proteomes" id="UP000077069"/>
    </source>
</evidence>
<dbReference type="PROSITE" id="PS50048">
    <property type="entry name" value="ZN2_CY6_FUNGAL_2"/>
    <property type="match status" value="1"/>
</dbReference>
<dbReference type="InParanoid" id="A0A177CG60"/>
<name>A0A177CG60_9PLEO</name>
<dbReference type="PROSITE" id="PS00463">
    <property type="entry name" value="ZN2_CY6_FUNGAL_1"/>
    <property type="match status" value="1"/>
</dbReference>
<dbReference type="GO" id="GO:0005634">
    <property type="term" value="C:nucleus"/>
    <property type="evidence" value="ECO:0007669"/>
    <property type="project" value="UniProtKB-SubCell"/>
</dbReference>
<dbReference type="InterPro" id="IPR036864">
    <property type="entry name" value="Zn2-C6_fun-type_DNA-bd_sf"/>
</dbReference>
<feature type="non-terminal residue" evidence="7">
    <location>
        <position position="578"/>
    </location>
</feature>
<dbReference type="SMART" id="SM00066">
    <property type="entry name" value="GAL4"/>
    <property type="match status" value="1"/>
</dbReference>
<feature type="domain" description="Zn(2)-C6 fungal-type" evidence="6">
    <location>
        <begin position="9"/>
        <end position="36"/>
    </location>
</feature>
<feature type="non-terminal residue" evidence="7">
    <location>
        <position position="1"/>
    </location>
</feature>
<evidence type="ECO:0000256" key="3">
    <source>
        <dbReference type="ARBA" id="ARBA00023242"/>
    </source>
</evidence>
<accession>A0A177CG60</accession>
<dbReference type="CDD" id="cd00067">
    <property type="entry name" value="GAL4"/>
    <property type="match status" value="1"/>
</dbReference>
<dbReference type="EMBL" id="KV441551">
    <property type="protein sequence ID" value="OAG06575.1"/>
    <property type="molecule type" value="Genomic_DNA"/>
</dbReference>
<evidence type="ECO:0000256" key="2">
    <source>
        <dbReference type="ARBA" id="ARBA00022723"/>
    </source>
</evidence>
<reference evidence="7 8" key="1">
    <citation type="submission" date="2016-05" db="EMBL/GenBank/DDBJ databases">
        <title>Comparative analysis of secretome profiles of manganese(II)-oxidizing ascomycete fungi.</title>
        <authorList>
            <consortium name="DOE Joint Genome Institute"/>
            <person name="Zeiner C.A."/>
            <person name="Purvine S.O."/>
            <person name="Zink E.M."/>
            <person name="Wu S."/>
            <person name="Pasa-Tolic L."/>
            <person name="Chaput D.L."/>
            <person name="Haridas S."/>
            <person name="Grigoriev I.V."/>
            <person name="Santelli C.M."/>
            <person name="Hansel C.M."/>
        </authorList>
    </citation>
    <scope>NUCLEOTIDE SEQUENCE [LARGE SCALE GENOMIC DNA]</scope>
    <source>
        <strain evidence="7 8">AP3s5-JAC2a</strain>
    </source>
</reference>
<dbReference type="GO" id="GO:0008270">
    <property type="term" value="F:zinc ion binding"/>
    <property type="evidence" value="ECO:0007669"/>
    <property type="project" value="InterPro"/>
</dbReference>
<feature type="transmembrane region" description="Helical" evidence="5">
    <location>
        <begin position="511"/>
        <end position="531"/>
    </location>
</feature>
<dbReference type="AlphaFoldDB" id="A0A177CG60"/>
<dbReference type="Pfam" id="PF00172">
    <property type="entry name" value="Zn_clus"/>
    <property type="match status" value="1"/>
</dbReference>
<dbReference type="GO" id="GO:0006351">
    <property type="term" value="P:DNA-templated transcription"/>
    <property type="evidence" value="ECO:0007669"/>
    <property type="project" value="InterPro"/>
</dbReference>
<dbReference type="OrthoDB" id="410267at2759"/>
<dbReference type="CDD" id="cd12148">
    <property type="entry name" value="fungal_TF_MHR"/>
    <property type="match status" value="1"/>
</dbReference>
<keyword evidence="3" id="KW-0539">Nucleus</keyword>
<evidence type="ECO:0000313" key="7">
    <source>
        <dbReference type="EMBL" id="OAG06575.1"/>
    </source>
</evidence>
<dbReference type="Gene3D" id="4.10.240.10">
    <property type="entry name" value="Zn(2)-C6 fungal-type DNA-binding domain"/>
    <property type="match status" value="1"/>
</dbReference>
<dbReference type="PANTHER" id="PTHR31001">
    <property type="entry name" value="UNCHARACTERIZED TRANSCRIPTIONAL REGULATORY PROTEIN"/>
    <property type="match status" value="1"/>
</dbReference>
<dbReference type="RefSeq" id="XP_018036940.1">
    <property type="nucleotide sequence ID" value="XM_018173515.1"/>
</dbReference>
<sequence length="578" mass="64701">RLSQRQPLACVACTKSKVRCDKHIPCARCFRRNTPCERETVELSRRRRRKSAFGSRATDEEWSLLGKCSIPAEVPDGMPFLPELRANSVTSSLRENPNPSHRAPSLSAAKVPQDVASAQVKFEDLATCIEGLAWGRHQCHKYPHRNCLRFGTQHDTSMRGPLAEDLLEKLPDVATARRMIEFHVRLLSWYHNVLHIPTFLAQCETFWRSAYIEDGQWLAMYCAVLSASAWSIHNSPGCQDCFDVLHTCPSPTELFSVVGNILNVEDFMSRHTIFSLQAICISGMVANVLGKSDLLITWLNASIRIAQCLGLHRIGDETSGDTWSEAVEKEIGRRVWLKLVELDYHSIPYTGTYSISLKHCSTKPPGNCNDDFQPQNEAILTASTYTLTQAKMAVLIPALLDGPSAGDDVASRYEHVIAIDRQMRQLVAGIPTPLLRQSSSVASNPEWLTLARRTLAIAAADKIIMIHRAFLLKSFQSPAYLFTRQTCVSAARTILREHDEISKAGPECPPIWIHSAFCVAAIVVICLELLYCHSTMSTERKDNYVQLIRGARQRLNLSNNDTMAHKGVHLVDAMLNEE</sequence>
<protein>
    <recommendedName>
        <fullName evidence="6">Zn(2)-C6 fungal-type domain-containing protein</fullName>
    </recommendedName>
</protein>
<dbReference type="InterPro" id="IPR050613">
    <property type="entry name" value="Sec_Metabolite_Reg"/>
</dbReference>
<evidence type="ECO:0000256" key="1">
    <source>
        <dbReference type="ARBA" id="ARBA00004123"/>
    </source>
</evidence>
<dbReference type="GO" id="GO:0000981">
    <property type="term" value="F:DNA-binding transcription factor activity, RNA polymerase II-specific"/>
    <property type="evidence" value="ECO:0007669"/>
    <property type="project" value="InterPro"/>
</dbReference>
<feature type="compositionally biased region" description="Polar residues" evidence="4">
    <location>
        <begin position="89"/>
        <end position="99"/>
    </location>
</feature>
<dbReference type="PANTHER" id="PTHR31001:SF90">
    <property type="entry name" value="CENTROMERE DNA-BINDING PROTEIN COMPLEX CBF3 SUBUNIT B"/>
    <property type="match status" value="1"/>
</dbReference>
<comment type="subcellular location">
    <subcellularLocation>
        <location evidence="1">Nucleus</location>
    </subcellularLocation>
</comment>
<evidence type="ECO:0000256" key="4">
    <source>
        <dbReference type="SAM" id="MobiDB-lite"/>
    </source>
</evidence>
<keyword evidence="5" id="KW-1133">Transmembrane helix</keyword>
<keyword evidence="5" id="KW-0812">Transmembrane</keyword>
<dbReference type="Pfam" id="PF04082">
    <property type="entry name" value="Fungal_trans"/>
    <property type="match status" value="1"/>
</dbReference>
<dbReference type="GO" id="GO:0003677">
    <property type="term" value="F:DNA binding"/>
    <property type="evidence" value="ECO:0007669"/>
    <property type="project" value="InterPro"/>
</dbReference>
<dbReference type="STRING" id="1460663.A0A177CG60"/>
<evidence type="ECO:0000256" key="5">
    <source>
        <dbReference type="SAM" id="Phobius"/>
    </source>
</evidence>
<dbReference type="GeneID" id="28757001"/>
<evidence type="ECO:0000259" key="6">
    <source>
        <dbReference type="PROSITE" id="PS50048"/>
    </source>
</evidence>
<proteinExistence type="predicted"/>
<keyword evidence="5" id="KW-0472">Membrane</keyword>
<dbReference type="Proteomes" id="UP000077069">
    <property type="component" value="Unassembled WGS sequence"/>
</dbReference>
<keyword evidence="8" id="KW-1185">Reference proteome</keyword>
<gene>
    <name evidence="7" type="ORF">CC84DRAFT_1053897</name>
</gene>
<dbReference type="SUPFAM" id="SSF57701">
    <property type="entry name" value="Zn2/Cys6 DNA-binding domain"/>
    <property type="match status" value="1"/>
</dbReference>
<keyword evidence="2" id="KW-0479">Metal-binding</keyword>
<feature type="region of interest" description="Disordered" evidence="4">
    <location>
        <begin position="89"/>
        <end position="110"/>
    </location>
</feature>
<organism evidence="7 8">
    <name type="scientific">Paraphaeosphaeria sporulosa</name>
    <dbReference type="NCBI Taxonomy" id="1460663"/>
    <lineage>
        <taxon>Eukaryota</taxon>
        <taxon>Fungi</taxon>
        <taxon>Dikarya</taxon>
        <taxon>Ascomycota</taxon>
        <taxon>Pezizomycotina</taxon>
        <taxon>Dothideomycetes</taxon>
        <taxon>Pleosporomycetidae</taxon>
        <taxon>Pleosporales</taxon>
        <taxon>Massarineae</taxon>
        <taxon>Didymosphaeriaceae</taxon>
        <taxon>Paraphaeosphaeria</taxon>
    </lineage>
</organism>
<dbReference type="InterPro" id="IPR007219">
    <property type="entry name" value="XnlR_reg_dom"/>
</dbReference>